<dbReference type="Proteomes" id="UP001596364">
    <property type="component" value="Unassembled WGS sequence"/>
</dbReference>
<name>A0ABW1XL74_9ALTE</name>
<keyword evidence="1" id="KW-0472">Membrane</keyword>
<feature type="transmembrane region" description="Helical" evidence="1">
    <location>
        <begin position="72"/>
        <end position="92"/>
    </location>
</feature>
<dbReference type="EMBL" id="JBHSUS010000001">
    <property type="protein sequence ID" value="MFC6440594.1"/>
    <property type="molecule type" value="Genomic_DNA"/>
</dbReference>
<evidence type="ECO:0000313" key="3">
    <source>
        <dbReference type="Proteomes" id="UP001596364"/>
    </source>
</evidence>
<keyword evidence="1" id="KW-1133">Transmembrane helix</keyword>
<gene>
    <name evidence="2" type="ORF">ACFP85_10595</name>
</gene>
<protein>
    <recommendedName>
        <fullName evidence="4">DUF4064 domain-containing protein</fullName>
    </recommendedName>
</protein>
<evidence type="ECO:0000313" key="2">
    <source>
        <dbReference type="EMBL" id="MFC6440594.1"/>
    </source>
</evidence>
<reference evidence="3" key="1">
    <citation type="journal article" date="2019" name="Int. J. Syst. Evol. Microbiol.">
        <title>The Global Catalogue of Microorganisms (GCM) 10K type strain sequencing project: providing services to taxonomists for standard genome sequencing and annotation.</title>
        <authorList>
            <consortium name="The Broad Institute Genomics Platform"/>
            <consortium name="The Broad Institute Genome Sequencing Center for Infectious Disease"/>
            <person name="Wu L."/>
            <person name="Ma J."/>
        </authorList>
    </citation>
    <scope>NUCLEOTIDE SEQUENCE [LARGE SCALE GENOMIC DNA]</scope>
    <source>
        <strain evidence="3">CGMCC 1.16031</strain>
    </source>
</reference>
<feature type="transmembrane region" description="Helical" evidence="1">
    <location>
        <begin position="104"/>
        <end position="132"/>
    </location>
</feature>
<accession>A0ABW1XL74</accession>
<evidence type="ECO:0008006" key="4">
    <source>
        <dbReference type="Google" id="ProtNLM"/>
    </source>
</evidence>
<proteinExistence type="predicted"/>
<sequence length="141" mass="15962">MSKVKTIIAFITCAYLLSFTLSGAFQLVFNDYYKVTSVNKTYTTQEISEAKVKVKKQAQELLQKARENNDLVYAKLLCFLIIFVGAAYLAFLRVSFKEGFYCMSLGLIAIFLEIIFLGFGIVLFPLVLLVYIGGRVLLKKK</sequence>
<feature type="transmembrane region" description="Helical" evidence="1">
    <location>
        <begin position="7"/>
        <end position="29"/>
    </location>
</feature>
<keyword evidence="3" id="KW-1185">Reference proteome</keyword>
<evidence type="ECO:0000256" key="1">
    <source>
        <dbReference type="SAM" id="Phobius"/>
    </source>
</evidence>
<comment type="caution">
    <text evidence="2">The sequence shown here is derived from an EMBL/GenBank/DDBJ whole genome shotgun (WGS) entry which is preliminary data.</text>
</comment>
<organism evidence="2 3">
    <name type="scientific">Pseudobowmanella zhangzhouensis</name>
    <dbReference type="NCBI Taxonomy" id="1537679"/>
    <lineage>
        <taxon>Bacteria</taxon>
        <taxon>Pseudomonadati</taxon>
        <taxon>Pseudomonadota</taxon>
        <taxon>Gammaproteobacteria</taxon>
        <taxon>Alteromonadales</taxon>
        <taxon>Alteromonadaceae</taxon>
    </lineage>
</organism>
<keyword evidence="1" id="KW-0812">Transmembrane</keyword>
<dbReference type="RefSeq" id="WP_131258396.1">
    <property type="nucleotide sequence ID" value="NZ_JBHSUS010000001.1"/>
</dbReference>